<accession>A0A1B1TBA7</accession>
<organism evidence="2">
    <name type="scientific">uncultured Poseidoniia archaeon</name>
    <dbReference type="NCBI Taxonomy" id="1697135"/>
    <lineage>
        <taxon>Archaea</taxon>
        <taxon>Methanobacteriati</taxon>
        <taxon>Thermoplasmatota</taxon>
        <taxon>Candidatus Poseidoniia</taxon>
        <taxon>environmental samples</taxon>
    </lineage>
</organism>
<dbReference type="Pfam" id="PF13202">
    <property type="entry name" value="EF-hand_5"/>
    <property type="match status" value="2"/>
</dbReference>
<proteinExistence type="predicted"/>
<name>A0A1B1TBA7_9ARCH</name>
<dbReference type="AlphaFoldDB" id="A0A1B1TBA7"/>
<dbReference type="PROSITE" id="PS00018">
    <property type="entry name" value="EF_HAND_1"/>
    <property type="match status" value="1"/>
</dbReference>
<feature type="domain" description="EF-hand" evidence="1">
    <location>
        <begin position="118"/>
        <end position="142"/>
    </location>
</feature>
<evidence type="ECO:0000313" key="2">
    <source>
        <dbReference type="EMBL" id="ANV79559.1"/>
    </source>
</evidence>
<dbReference type="InterPro" id="IPR018247">
    <property type="entry name" value="EF_Hand_1_Ca_BS"/>
</dbReference>
<reference evidence="2" key="2">
    <citation type="journal article" date="2015" name="ISME J.">
        <title>A new class of marine Euryarchaeota group II from the Mediterranean deep chlorophyll maximum.</title>
        <authorList>
            <person name="Martin-Cuadrado A.B."/>
            <person name="Garcia-Heredia I."/>
            <person name="Molto A.G."/>
            <person name="Lopez-Ubeda R."/>
            <person name="Kimes N."/>
            <person name="Lopez-Garcia P."/>
            <person name="Moreira D."/>
            <person name="Rodriguez-Valera F."/>
        </authorList>
    </citation>
    <scope>NUCLEOTIDE SEQUENCE</scope>
</reference>
<dbReference type="SUPFAM" id="SSF47473">
    <property type="entry name" value="EF-hand"/>
    <property type="match status" value="1"/>
</dbReference>
<dbReference type="GO" id="GO:0005509">
    <property type="term" value="F:calcium ion binding"/>
    <property type="evidence" value="ECO:0007669"/>
    <property type="project" value="InterPro"/>
</dbReference>
<dbReference type="Gene3D" id="1.10.238.10">
    <property type="entry name" value="EF-hand"/>
    <property type="match status" value="1"/>
</dbReference>
<protein>
    <recommendedName>
        <fullName evidence="1">EF-hand domain-containing protein</fullName>
    </recommendedName>
</protein>
<dbReference type="InterPro" id="IPR002048">
    <property type="entry name" value="EF_hand_dom"/>
</dbReference>
<dbReference type="EMBL" id="KP211839">
    <property type="protein sequence ID" value="ANV79559.1"/>
    <property type="molecule type" value="Genomic_DNA"/>
</dbReference>
<evidence type="ECO:0000259" key="1">
    <source>
        <dbReference type="PROSITE" id="PS50222"/>
    </source>
</evidence>
<sequence length="373" mass="41581">MSLEQLESKILSGGGLNSLDDNELYQLAIHFVGDAPPSHIPRETVISILSEQDSIKNWQNDVKSKAAQMASAKVTEAVQNIQSKIEEESDNPMVAKIKQSFGQWLKDSGHSVQELTVKLDKNRDGIISIEEISNFIVELTGNQPPGWVLSHISTILDKNGDGEILVSELWQFLEELGFQMPVIEEPVIEEPEVESSIIEENIIEEDNLDEFENEFNNDSIEIDTEVKEVPEIIDAQDSTPEPPEDNMIEEKTVTDEMVYTSIEKTIEELGNSRLHSEANLIIANSDSGPCTLKVERIERNLMVSDSYRGGKTLVGLLDGGPFSIAVLFEPEFNDFIDDNVSKNKSVSFNAAVFEWSSGLRQAKLKGKSLEIKD</sequence>
<feature type="domain" description="EF-hand" evidence="1">
    <location>
        <begin position="156"/>
        <end position="179"/>
    </location>
</feature>
<reference evidence="2" key="1">
    <citation type="submission" date="2014-11" db="EMBL/GenBank/DDBJ databases">
        <authorList>
            <person name="Zhu J."/>
            <person name="Qi W."/>
            <person name="Song R."/>
        </authorList>
    </citation>
    <scope>NUCLEOTIDE SEQUENCE</scope>
</reference>
<dbReference type="InterPro" id="IPR011992">
    <property type="entry name" value="EF-hand-dom_pair"/>
</dbReference>
<dbReference type="PROSITE" id="PS50222">
    <property type="entry name" value="EF_HAND_2"/>
    <property type="match status" value="2"/>
</dbReference>